<sequence length="313" mass="35483">MVSSIFFVIALLTGWSIVSIQGGLKLSGIMISRQDYTYRALDACRQCHEQVYNFLNSSFEDALKQMELGSTLETPMPTYYTAGLHAETQSQVRNTLRIYRNALDDFGLSSISISYNGGKDCLVMLVIYLAAIYDNYLKSGKNISKINSVYINNEETFREQDAFLKESVAAYGLDFVPLKSGMKEGFTEYLDKNPEIKAIIVGIRRIDPYGAHMNVRQHTDNGWPDFVRLSPVLEWNTSEIWYFLRATGTSYCSLYNKGYTSLGGVNTTIPNPLLRREDGTYLPAYMLQHDNGERLGRVTDRKSGQPDRREGKL</sequence>
<keyword evidence="6" id="KW-0548">Nucleotidyltransferase</keyword>
<proteinExistence type="predicted"/>
<evidence type="ECO:0000256" key="4">
    <source>
        <dbReference type="ARBA" id="ARBA00022643"/>
    </source>
</evidence>
<evidence type="ECO:0000256" key="7">
    <source>
        <dbReference type="ARBA" id="ARBA00022741"/>
    </source>
</evidence>
<evidence type="ECO:0000256" key="9">
    <source>
        <dbReference type="ARBA" id="ARBA00022840"/>
    </source>
</evidence>
<keyword evidence="8" id="KW-0274">FAD</keyword>
<dbReference type="Gene3D" id="3.40.50.620">
    <property type="entry name" value="HUPs"/>
    <property type="match status" value="1"/>
</dbReference>
<accession>A0A7D9H0J2</accession>
<keyword evidence="7" id="KW-0547">Nucleotide-binding</keyword>
<dbReference type="PANTHER" id="PTHR23293">
    <property type="entry name" value="FAD SYNTHETASE-RELATED FMN ADENYLYLTRANSFERASE"/>
    <property type="match status" value="1"/>
</dbReference>
<dbReference type="CDD" id="cd23948">
    <property type="entry name" value="FAD_synthase"/>
    <property type="match status" value="1"/>
</dbReference>
<dbReference type="InterPro" id="IPR014729">
    <property type="entry name" value="Rossmann-like_a/b/a_fold"/>
</dbReference>
<feature type="domain" description="Phosphoadenosine phosphosulphate reductase" evidence="15">
    <location>
        <begin position="187"/>
        <end position="269"/>
    </location>
</feature>
<organism evidence="16 17">
    <name type="scientific">Dekkera bruxellensis</name>
    <name type="common">Brettanomyces custersii</name>
    <dbReference type="NCBI Taxonomy" id="5007"/>
    <lineage>
        <taxon>Eukaryota</taxon>
        <taxon>Fungi</taxon>
        <taxon>Dikarya</taxon>
        <taxon>Ascomycota</taxon>
        <taxon>Saccharomycotina</taxon>
        <taxon>Pichiomycetes</taxon>
        <taxon>Pichiales</taxon>
        <taxon>Pichiaceae</taxon>
        <taxon>Brettanomyces</taxon>
    </lineage>
</organism>
<keyword evidence="9" id="KW-0067">ATP-binding</keyword>
<evidence type="ECO:0000313" key="16">
    <source>
        <dbReference type="EMBL" id="VUG18686.1"/>
    </source>
</evidence>
<feature type="region of interest" description="Disordered" evidence="13">
    <location>
        <begin position="293"/>
        <end position="313"/>
    </location>
</feature>
<feature type="chain" id="PRO_5028881851" description="FAD synthase" evidence="14">
    <location>
        <begin position="21"/>
        <end position="313"/>
    </location>
</feature>
<evidence type="ECO:0000256" key="10">
    <source>
        <dbReference type="ARBA" id="ARBA00031145"/>
    </source>
</evidence>
<evidence type="ECO:0000259" key="15">
    <source>
        <dbReference type="Pfam" id="PF01507"/>
    </source>
</evidence>
<comment type="pathway">
    <text evidence="1">Cofactor biosynthesis; FAD biosynthesis; FAD from FMN: step 1/1.</text>
</comment>
<dbReference type="GO" id="GO:0005524">
    <property type="term" value="F:ATP binding"/>
    <property type="evidence" value="ECO:0007669"/>
    <property type="project" value="UniProtKB-KW"/>
</dbReference>
<reference evidence="16 17" key="1">
    <citation type="submission" date="2019-07" db="EMBL/GenBank/DDBJ databases">
        <authorList>
            <person name="Friedrich A."/>
            <person name="Schacherer J."/>
        </authorList>
    </citation>
    <scope>NUCLEOTIDE SEQUENCE [LARGE SCALE GENOMIC DNA]</scope>
</reference>
<evidence type="ECO:0000256" key="5">
    <source>
        <dbReference type="ARBA" id="ARBA00022679"/>
    </source>
</evidence>
<gene>
    <name evidence="16" type="ORF">DEBR0S3_17414G</name>
</gene>
<dbReference type="EMBL" id="CABFWN010000003">
    <property type="protein sequence ID" value="VUG18686.1"/>
    <property type="molecule type" value="Genomic_DNA"/>
</dbReference>
<dbReference type="Pfam" id="PF01507">
    <property type="entry name" value="PAPS_reduct"/>
    <property type="match status" value="2"/>
</dbReference>
<evidence type="ECO:0000256" key="12">
    <source>
        <dbReference type="ARBA" id="ARBA00049494"/>
    </source>
</evidence>
<dbReference type="EC" id="2.7.7.2" evidence="2"/>
<evidence type="ECO:0000256" key="3">
    <source>
        <dbReference type="ARBA" id="ARBA00022630"/>
    </source>
</evidence>
<feature type="signal peptide" evidence="14">
    <location>
        <begin position="1"/>
        <end position="20"/>
    </location>
</feature>
<evidence type="ECO:0000256" key="11">
    <source>
        <dbReference type="ARBA" id="ARBA00031871"/>
    </source>
</evidence>
<name>A0A7D9H0J2_DEKBR</name>
<evidence type="ECO:0000256" key="6">
    <source>
        <dbReference type="ARBA" id="ARBA00022695"/>
    </source>
</evidence>
<dbReference type="InterPro" id="IPR002500">
    <property type="entry name" value="PAPS_reduct_dom"/>
</dbReference>
<keyword evidence="4" id="KW-0288">FMN</keyword>
<keyword evidence="5" id="KW-0808">Transferase</keyword>
<comment type="catalytic activity">
    <reaction evidence="12">
        <text>FMN + ATP + H(+) = FAD + diphosphate</text>
        <dbReference type="Rhea" id="RHEA:17237"/>
        <dbReference type="ChEBI" id="CHEBI:15378"/>
        <dbReference type="ChEBI" id="CHEBI:30616"/>
        <dbReference type="ChEBI" id="CHEBI:33019"/>
        <dbReference type="ChEBI" id="CHEBI:57692"/>
        <dbReference type="ChEBI" id="CHEBI:58210"/>
        <dbReference type="EC" id="2.7.7.2"/>
    </reaction>
</comment>
<keyword evidence="14" id="KW-0732">Signal</keyword>
<dbReference type="Proteomes" id="UP000478008">
    <property type="component" value="Unassembled WGS sequence"/>
</dbReference>
<dbReference type="GO" id="GO:0006747">
    <property type="term" value="P:FAD biosynthetic process"/>
    <property type="evidence" value="ECO:0007669"/>
    <property type="project" value="TreeGrafter"/>
</dbReference>
<feature type="domain" description="Phosphoadenosine phosphosulphate reductase" evidence="15">
    <location>
        <begin position="111"/>
        <end position="175"/>
    </location>
</feature>
<dbReference type="GO" id="GO:0003919">
    <property type="term" value="F:FMN adenylyltransferase activity"/>
    <property type="evidence" value="ECO:0007669"/>
    <property type="project" value="UniProtKB-EC"/>
</dbReference>
<dbReference type="SUPFAM" id="SSF52402">
    <property type="entry name" value="Adenine nucleotide alpha hydrolases-like"/>
    <property type="match status" value="1"/>
</dbReference>
<keyword evidence="17" id="KW-1185">Reference proteome</keyword>
<keyword evidence="3" id="KW-0285">Flavoprotein</keyword>
<protein>
    <recommendedName>
        <fullName evidence="2">FAD synthase</fullName>
        <ecNumber evidence="2">2.7.7.2</ecNumber>
    </recommendedName>
    <alternativeName>
        <fullName evidence="10">FAD pyrophosphorylase</fullName>
    </alternativeName>
    <alternativeName>
        <fullName evidence="11">FMN adenylyltransferase</fullName>
    </alternativeName>
</protein>
<evidence type="ECO:0000256" key="13">
    <source>
        <dbReference type="SAM" id="MobiDB-lite"/>
    </source>
</evidence>
<dbReference type="AlphaFoldDB" id="A0A7D9H0J2"/>
<evidence type="ECO:0000256" key="1">
    <source>
        <dbReference type="ARBA" id="ARBA00004726"/>
    </source>
</evidence>
<evidence type="ECO:0000256" key="8">
    <source>
        <dbReference type="ARBA" id="ARBA00022827"/>
    </source>
</evidence>
<evidence type="ECO:0000313" key="17">
    <source>
        <dbReference type="Proteomes" id="UP000478008"/>
    </source>
</evidence>
<dbReference type="PANTHER" id="PTHR23293:SF9">
    <property type="entry name" value="FAD SYNTHASE"/>
    <property type="match status" value="1"/>
</dbReference>
<evidence type="ECO:0000256" key="14">
    <source>
        <dbReference type="SAM" id="SignalP"/>
    </source>
</evidence>
<evidence type="ECO:0000256" key="2">
    <source>
        <dbReference type="ARBA" id="ARBA00012393"/>
    </source>
</evidence>